<feature type="region of interest" description="Disordered" evidence="1">
    <location>
        <begin position="37"/>
        <end position="58"/>
    </location>
</feature>
<evidence type="ECO:0000313" key="3">
    <source>
        <dbReference type="Proteomes" id="UP000319859"/>
    </source>
</evidence>
<dbReference type="OrthoDB" id="7274848at2"/>
<evidence type="ECO:0000256" key="1">
    <source>
        <dbReference type="SAM" id="MobiDB-lite"/>
    </source>
</evidence>
<organism evidence="2 3">
    <name type="scientific">Nitrospirillum amazonense</name>
    <dbReference type="NCBI Taxonomy" id="28077"/>
    <lineage>
        <taxon>Bacteria</taxon>
        <taxon>Pseudomonadati</taxon>
        <taxon>Pseudomonadota</taxon>
        <taxon>Alphaproteobacteria</taxon>
        <taxon>Rhodospirillales</taxon>
        <taxon>Azospirillaceae</taxon>
        <taxon>Nitrospirillum</taxon>
    </lineage>
</organism>
<accession>A0A560EIV5</accession>
<reference evidence="2 3" key="1">
    <citation type="submission" date="2019-06" db="EMBL/GenBank/DDBJ databases">
        <title>Genomic Encyclopedia of Type Strains, Phase IV (KMG-V): Genome sequencing to study the core and pangenomes of soil and plant-associated prokaryotes.</title>
        <authorList>
            <person name="Whitman W."/>
        </authorList>
    </citation>
    <scope>NUCLEOTIDE SEQUENCE [LARGE SCALE GENOMIC DNA]</scope>
    <source>
        <strain evidence="2 3">BR 11880</strain>
    </source>
</reference>
<evidence type="ECO:0008006" key="4">
    <source>
        <dbReference type="Google" id="ProtNLM"/>
    </source>
</evidence>
<evidence type="ECO:0000313" key="2">
    <source>
        <dbReference type="EMBL" id="TWB09311.1"/>
    </source>
</evidence>
<feature type="region of interest" description="Disordered" evidence="1">
    <location>
        <begin position="1"/>
        <end position="25"/>
    </location>
</feature>
<dbReference type="Proteomes" id="UP000319859">
    <property type="component" value="Unassembled WGS sequence"/>
</dbReference>
<name>A0A560EIV5_9PROT</name>
<comment type="caution">
    <text evidence="2">The sequence shown here is derived from an EMBL/GenBank/DDBJ whole genome shotgun (WGS) entry which is preliminary data.</text>
</comment>
<feature type="compositionally biased region" description="Basic and acidic residues" evidence="1">
    <location>
        <begin position="37"/>
        <end position="46"/>
    </location>
</feature>
<dbReference type="AlphaFoldDB" id="A0A560EIV5"/>
<feature type="compositionally biased region" description="Basic and acidic residues" evidence="1">
    <location>
        <begin position="16"/>
        <end position="25"/>
    </location>
</feature>
<gene>
    <name evidence="2" type="ORF">FBZ89_1439</name>
</gene>
<dbReference type="EMBL" id="VITN01000043">
    <property type="protein sequence ID" value="TWB09311.1"/>
    <property type="molecule type" value="Genomic_DNA"/>
</dbReference>
<protein>
    <recommendedName>
        <fullName evidence="4">Chromosome partitioning protein ParB</fullName>
    </recommendedName>
</protein>
<sequence>MTDQPAPFSIQLGALKKRDKEDSPRAVEKAVIAGEKHGFIDREPKRRGGRLPSPRTGQVHAKVLPHVAQEILEESRRTGKTQGVLLEEAWALYCAQKTR</sequence>
<proteinExistence type="predicted"/>
<dbReference type="RefSeq" id="WP_145754671.1">
    <property type="nucleotide sequence ID" value="NZ_VITN01000043.1"/>
</dbReference>